<dbReference type="EMBL" id="JACHCF010000005">
    <property type="protein sequence ID" value="MBB5621561.1"/>
    <property type="molecule type" value="Genomic_DNA"/>
</dbReference>
<evidence type="ECO:0000313" key="2">
    <source>
        <dbReference type="Proteomes" id="UP000537718"/>
    </source>
</evidence>
<sequence length="83" mass="9042">MARCWYAYNGVGDIIVLASYNLAVVKPSCINGPRICAIYAPNCGPVPSILSTNMRNYIANAEILLVSQPDSTPGIKKYVYCKI</sequence>
<comment type="caution">
    <text evidence="1">The sequence shown here is derived from an EMBL/GenBank/DDBJ whole genome shotgun (WGS) entry which is preliminary data.</text>
</comment>
<accession>A0A7W9DJU0</accession>
<dbReference type="Proteomes" id="UP000537718">
    <property type="component" value="Unassembled WGS sequence"/>
</dbReference>
<protein>
    <submittedName>
        <fullName evidence="1">Uncharacterized protein</fullName>
    </submittedName>
</protein>
<name>A0A7W9DJU0_9SPHI</name>
<reference evidence="1 2" key="1">
    <citation type="submission" date="2020-08" db="EMBL/GenBank/DDBJ databases">
        <title>Genomic Encyclopedia of Type Strains, Phase IV (KMG-V): Genome sequencing to study the core and pangenomes of soil and plant-associated prokaryotes.</title>
        <authorList>
            <person name="Whitman W."/>
        </authorList>
    </citation>
    <scope>NUCLEOTIDE SEQUENCE [LARGE SCALE GENOMIC DNA]</scope>
    <source>
        <strain evidence="1 2">MP7CTX6</strain>
    </source>
</reference>
<dbReference type="AlphaFoldDB" id="A0A7W9DJU0"/>
<gene>
    <name evidence="1" type="ORF">HDE69_002622</name>
</gene>
<proteinExistence type="predicted"/>
<organism evidence="1 2">
    <name type="scientific">Pedobacter cryoconitis</name>
    <dbReference type="NCBI Taxonomy" id="188932"/>
    <lineage>
        <taxon>Bacteria</taxon>
        <taxon>Pseudomonadati</taxon>
        <taxon>Bacteroidota</taxon>
        <taxon>Sphingobacteriia</taxon>
        <taxon>Sphingobacteriales</taxon>
        <taxon>Sphingobacteriaceae</taxon>
        <taxon>Pedobacter</taxon>
    </lineage>
</organism>
<evidence type="ECO:0000313" key="1">
    <source>
        <dbReference type="EMBL" id="MBB5621561.1"/>
    </source>
</evidence>